<name>A0ABW7ACB0_9ACTN</name>
<evidence type="ECO:0000313" key="2">
    <source>
        <dbReference type="EMBL" id="MFG1704974.1"/>
    </source>
</evidence>
<sequence>MGRHEDPNSPKDTPLDPKQGGQGSNDDENRTGSGQHGDGKDGKK</sequence>
<keyword evidence="3" id="KW-1185">Reference proteome</keyword>
<feature type="compositionally biased region" description="Basic and acidic residues" evidence="1">
    <location>
        <begin position="1"/>
        <end position="15"/>
    </location>
</feature>
<dbReference type="RefSeq" id="WP_393166522.1">
    <property type="nucleotide sequence ID" value="NZ_JBICRM010000009.1"/>
</dbReference>
<reference evidence="2 3" key="1">
    <citation type="submission" date="2024-10" db="EMBL/GenBank/DDBJ databases">
        <authorList>
            <person name="Topkara A.R."/>
            <person name="Saygin H."/>
        </authorList>
    </citation>
    <scope>NUCLEOTIDE SEQUENCE [LARGE SCALE GENOMIC DNA]</scope>
    <source>
        <strain evidence="2 3">M3C6</strain>
    </source>
</reference>
<protein>
    <submittedName>
        <fullName evidence="2">Uncharacterized protein</fullName>
    </submittedName>
</protein>
<accession>A0ABW7ACB0</accession>
<proteinExistence type="predicted"/>
<dbReference type="Proteomes" id="UP001603978">
    <property type="component" value="Unassembled WGS sequence"/>
</dbReference>
<organism evidence="2 3">
    <name type="scientific">Nonomuraea marmarensis</name>
    <dbReference type="NCBI Taxonomy" id="3351344"/>
    <lineage>
        <taxon>Bacteria</taxon>
        <taxon>Bacillati</taxon>
        <taxon>Actinomycetota</taxon>
        <taxon>Actinomycetes</taxon>
        <taxon>Streptosporangiales</taxon>
        <taxon>Streptosporangiaceae</taxon>
        <taxon>Nonomuraea</taxon>
    </lineage>
</organism>
<evidence type="ECO:0000313" key="3">
    <source>
        <dbReference type="Proteomes" id="UP001603978"/>
    </source>
</evidence>
<comment type="caution">
    <text evidence="2">The sequence shown here is derived from an EMBL/GenBank/DDBJ whole genome shotgun (WGS) entry which is preliminary data.</text>
</comment>
<evidence type="ECO:0000256" key="1">
    <source>
        <dbReference type="SAM" id="MobiDB-lite"/>
    </source>
</evidence>
<dbReference type="EMBL" id="JBICRM010000009">
    <property type="protein sequence ID" value="MFG1704974.1"/>
    <property type="molecule type" value="Genomic_DNA"/>
</dbReference>
<gene>
    <name evidence="2" type="ORF">ACFLIM_17440</name>
</gene>
<feature type="region of interest" description="Disordered" evidence="1">
    <location>
        <begin position="1"/>
        <end position="44"/>
    </location>
</feature>